<dbReference type="InterPro" id="IPR016169">
    <property type="entry name" value="FAD-bd_PCMH_sub2"/>
</dbReference>
<dbReference type="PANTHER" id="PTHR42934:SF2">
    <property type="entry name" value="GLYCOLATE OXIDASE SUBUNIT GLCD"/>
    <property type="match status" value="1"/>
</dbReference>
<dbReference type="Gene3D" id="3.30.465.10">
    <property type="match status" value="1"/>
</dbReference>
<dbReference type="SUPFAM" id="SSF55103">
    <property type="entry name" value="FAD-linked oxidases, C-terminal domain"/>
    <property type="match status" value="1"/>
</dbReference>
<evidence type="ECO:0000256" key="2">
    <source>
        <dbReference type="ARBA" id="ARBA00022630"/>
    </source>
</evidence>
<dbReference type="InterPro" id="IPR016171">
    <property type="entry name" value="Vanillyl_alc_oxidase_C-sub2"/>
</dbReference>
<comment type="cofactor">
    <cofactor evidence="1">
        <name>FAD</name>
        <dbReference type="ChEBI" id="CHEBI:57692"/>
    </cofactor>
</comment>
<comment type="caution">
    <text evidence="6">The sequence shown here is derived from an EMBL/GenBank/DDBJ whole genome shotgun (WGS) entry which is preliminary data.</text>
</comment>
<dbReference type="EC" id="1.-.-.-" evidence="6"/>
<dbReference type="FunFam" id="1.10.45.10:FF:000001">
    <property type="entry name" value="D-lactate dehydrogenase mitochondrial"/>
    <property type="match status" value="1"/>
</dbReference>
<dbReference type="AlphaFoldDB" id="A0A644W167"/>
<dbReference type="InterPro" id="IPR051914">
    <property type="entry name" value="FAD-linked_OxidoTrans_Type4"/>
</dbReference>
<keyword evidence="3" id="KW-0274">FAD</keyword>
<feature type="domain" description="FAD-binding PCMH-type" evidence="5">
    <location>
        <begin position="40"/>
        <end position="219"/>
    </location>
</feature>
<evidence type="ECO:0000259" key="5">
    <source>
        <dbReference type="PROSITE" id="PS51387"/>
    </source>
</evidence>
<gene>
    <name evidence="6" type="ORF">SDC9_43527</name>
</gene>
<dbReference type="Gene3D" id="3.30.70.2740">
    <property type="match status" value="1"/>
</dbReference>
<dbReference type="GO" id="GO:0071949">
    <property type="term" value="F:FAD binding"/>
    <property type="evidence" value="ECO:0007669"/>
    <property type="project" value="InterPro"/>
</dbReference>
<name>A0A644W167_9ZZZZ</name>
<evidence type="ECO:0000256" key="3">
    <source>
        <dbReference type="ARBA" id="ARBA00022827"/>
    </source>
</evidence>
<dbReference type="InterPro" id="IPR016164">
    <property type="entry name" value="FAD-linked_Oxase-like_C"/>
</dbReference>
<dbReference type="PANTHER" id="PTHR42934">
    <property type="entry name" value="GLYCOLATE OXIDASE SUBUNIT GLCD"/>
    <property type="match status" value="1"/>
</dbReference>
<keyword evidence="4 6" id="KW-0560">Oxidoreductase</keyword>
<accession>A0A644W167</accession>
<dbReference type="InterPro" id="IPR036318">
    <property type="entry name" value="FAD-bd_PCMH-like_sf"/>
</dbReference>
<evidence type="ECO:0000256" key="4">
    <source>
        <dbReference type="ARBA" id="ARBA00023002"/>
    </source>
</evidence>
<organism evidence="6">
    <name type="scientific">bioreactor metagenome</name>
    <dbReference type="NCBI Taxonomy" id="1076179"/>
    <lineage>
        <taxon>unclassified sequences</taxon>
        <taxon>metagenomes</taxon>
        <taxon>ecological metagenomes</taxon>
    </lineage>
</organism>
<dbReference type="InterPro" id="IPR016166">
    <property type="entry name" value="FAD-bd_PCMH"/>
</dbReference>
<dbReference type="PROSITE" id="PS51387">
    <property type="entry name" value="FAD_PCMH"/>
    <property type="match status" value="1"/>
</dbReference>
<reference evidence="6" key="1">
    <citation type="submission" date="2019-08" db="EMBL/GenBank/DDBJ databases">
        <authorList>
            <person name="Kucharzyk K."/>
            <person name="Murdoch R.W."/>
            <person name="Higgins S."/>
            <person name="Loffler F."/>
        </authorList>
    </citation>
    <scope>NUCLEOTIDE SEQUENCE</scope>
</reference>
<keyword evidence="2" id="KW-0285">Flavoprotein</keyword>
<proteinExistence type="predicted"/>
<dbReference type="InterPro" id="IPR006094">
    <property type="entry name" value="Oxid_FAD_bind_N"/>
</dbReference>
<dbReference type="EMBL" id="VSSQ01000550">
    <property type="protein sequence ID" value="MPL97337.1"/>
    <property type="molecule type" value="Genomic_DNA"/>
</dbReference>
<dbReference type="InterPro" id="IPR004113">
    <property type="entry name" value="FAD-bd_oxidored_4_C"/>
</dbReference>
<evidence type="ECO:0000256" key="1">
    <source>
        <dbReference type="ARBA" id="ARBA00001974"/>
    </source>
</evidence>
<dbReference type="GO" id="GO:0016491">
    <property type="term" value="F:oxidoreductase activity"/>
    <property type="evidence" value="ECO:0007669"/>
    <property type="project" value="UniProtKB-KW"/>
</dbReference>
<sequence length="464" mass="50966">MNYKKVDQKDIDFLISVCGKDRVFTGKNIHETYSRDELVHANKYPDVLCEVLTTEETVKVMKYANDNNIPVTPRGQGTGLAGAAVALQGGIMLSTAKMNQILELDEENLTLTVEPGVLLMEIYEYVQKHDLFYPPDPGEKSASIGGNISTNAGGMRAVKYGVTRDYVRGLEVVMADGTVFELSGKNVKNSSGYAVKDLIIGSEGTLGVVTKAILKLLPLPKVSLSLLIPFADLPTAIETVPKIIMSKSIPTAIEFMEQDVILAAEEFLGKEFPHSSANAYLLLTFDGNKKEELEDAYEKVAHICLNNGAYDVFISNTQERQESIWSARGAFLEAIKASTTEIDECDVVVPRNKVAEFIKYTSQLQEKFDIVIKSFGHAGDGNLHVYVLRGNLGQADWEKRLSDVFDAMYKRAKELGGAVSGEHGIGCAKKQYLESASGVEYMKLLKNIKLAFDPKNILNPGKVC</sequence>
<dbReference type="Gene3D" id="3.30.70.2190">
    <property type="match status" value="1"/>
</dbReference>
<dbReference type="Pfam" id="PF01565">
    <property type="entry name" value="FAD_binding_4"/>
    <property type="match status" value="1"/>
</dbReference>
<dbReference type="Pfam" id="PF02913">
    <property type="entry name" value="FAD-oxidase_C"/>
    <property type="match status" value="1"/>
</dbReference>
<dbReference type="Gene3D" id="1.10.45.10">
    <property type="entry name" value="Vanillyl-alcohol Oxidase, Chain A, domain 4"/>
    <property type="match status" value="1"/>
</dbReference>
<evidence type="ECO:0000313" key="6">
    <source>
        <dbReference type="EMBL" id="MPL97337.1"/>
    </source>
</evidence>
<protein>
    <submittedName>
        <fullName evidence="6">Putative FAD-linked oxidoreductase</fullName>
        <ecNumber evidence="6">1.-.-.-</ecNumber>
    </submittedName>
</protein>
<dbReference type="SUPFAM" id="SSF56176">
    <property type="entry name" value="FAD-binding/transporter-associated domain-like"/>
    <property type="match status" value="1"/>
</dbReference>